<accession>A0A0A9BC28</accession>
<dbReference type="AlphaFoldDB" id="A0A0A9BC28"/>
<evidence type="ECO:0000313" key="2">
    <source>
        <dbReference type="EMBL" id="JAD60891.1"/>
    </source>
</evidence>
<feature type="region of interest" description="Disordered" evidence="1">
    <location>
        <begin position="1"/>
        <end position="23"/>
    </location>
</feature>
<sequence length="23" mass="2532">MRRRIGSASAGVAEWETAARRAE</sequence>
<proteinExistence type="predicted"/>
<reference evidence="2" key="1">
    <citation type="submission" date="2014-09" db="EMBL/GenBank/DDBJ databases">
        <authorList>
            <person name="Magalhaes I.L.F."/>
            <person name="Oliveira U."/>
            <person name="Santos F.R."/>
            <person name="Vidigal T.H.D.A."/>
            <person name="Brescovit A.D."/>
            <person name="Santos A.J."/>
        </authorList>
    </citation>
    <scope>NUCLEOTIDE SEQUENCE</scope>
    <source>
        <tissue evidence="2">Shoot tissue taken approximately 20 cm above the soil surface</tissue>
    </source>
</reference>
<reference evidence="2" key="2">
    <citation type="journal article" date="2015" name="Data Brief">
        <title>Shoot transcriptome of the giant reed, Arundo donax.</title>
        <authorList>
            <person name="Barrero R.A."/>
            <person name="Guerrero F.D."/>
            <person name="Moolhuijzen P."/>
            <person name="Goolsby J.A."/>
            <person name="Tidwell J."/>
            <person name="Bellgard S.E."/>
            <person name="Bellgard M.I."/>
        </authorList>
    </citation>
    <scope>NUCLEOTIDE SEQUENCE</scope>
    <source>
        <tissue evidence="2">Shoot tissue taken approximately 20 cm above the soil surface</tissue>
    </source>
</reference>
<evidence type="ECO:0000256" key="1">
    <source>
        <dbReference type="SAM" id="MobiDB-lite"/>
    </source>
</evidence>
<organism evidence="2">
    <name type="scientific">Arundo donax</name>
    <name type="common">Giant reed</name>
    <name type="synonym">Donax arundinaceus</name>
    <dbReference type="NCBI Taxonomy" id="35708"/>
    <lineage>
        <taxon>Eukaryota</taxon>
        <taxon>Viridiplantae</taxon>
        <taxon>Streptophyta</taxon>
        <taxon>Embryophyta</taxon>
        <taxon>Tracheophyta</taxon>
        <taxon>Spermatophyta</taxon>
        <taxon>Magnoliopsida</taxon>
        <taxon>Liliopsida</taxon>
        <taxon>Poales</taxon>
        <taxon>Poaceae</taxon>
        <taxon>PACMAD clade</taxon>
        <taxon>Arundinoideae</taxon>
        <taxon>Arundineae</taxon>
        <taxon>Arundo</taxon>
    </lineage>
</organism>
<dbReference type="EMBL" id="GBRH01237004">
    <property type="protein sequence ID" value="JAD60891.1"/>
    <property type="molecule type" value="Transcribed_RNA"/>
</dbReference>
<name>A0A0A9BC28_ARUDO</name>
<protein>
    <submittedName>
        <fullName evidence="2">Uncharacterized protein</fullName>
    </submittedName>
</protein>